<evidence type="ECO:0000313" key="2">
    <source>
        <dbReference type="EMBL" id="KAJ8467085.1"/>
    </source>
</evidence>
<dbReference type="EMBL" id="JAQQAF010000008">
    <property type="protein sequence ID" value="KAJ8467085.1"/>
    <property type="molecule type" value="Genomic_DNA"/>
</dbReference>
<sequence length="150" mass="16938">MKSLDGTRVGKCLPQMGSRRVRFTKQVRTTTNRFLIGISAGSELPDHLFVRRASEAKQLIRESRDSPLKPNICPPSPPSLSSLSRNLPRERIKSFLPRNFACYVLWISLSKGVGWMLLSRSLGHGSQSRETREPSRPEPIRERRGRGGRG</sequence>
<organism evidence="2 3">
    <name type="scientific">Ensete ventricosum</name>
    <name type="common">Abyssinian banana</name>
    <name type="synonym">Musa ensete</name>
    <dbReference type="NCBI Taxonomy" id="4639"/>
    <lineage>
        <taxon>Eukaryota</taxon>
        <taxon>Viridiplantae</taxon>
        <taxon>Streptophyta</taxon>
        <taxon>Embryophyta</taxon>
        <taxon>Tracheophyta</taxon>
        <taxon>Spermatophyta</taxon>
        <taxon>Magnoliopsida</taxon>
        <taxon>Liliopsida</taxon>
        <taxon>Zingiberales</taxon>
        <taxon>Musaceae</taxon>
        <taxon>Ensete</taxon>
    </lineage>
</organism>
<dbReference type="AlphaFoldDB" id="A0AAV8PY17"/>
<reference evidence="2 3" key="1">
    <citation type="submission" date="2022-12" db="EMBL/GenBank/DDBJ databases">
        <title>Chromosome-scale assembly of the Ensete ventricosum genome.</title>
        <authorList>
            <person name="Dussert Y."/>
            <person name="Stocks J."/>
            <person name="Wendawek A."/>
            <person name="Woldeyes F."/>
            <person name="Nichols R.A."/>
            <person name="Borrell J.S."/>
        </authorList>
    </citation>
    <scope>NUCLEOTIDE SEQUENCE [LARGE SCALE GENOMIC DNA]</scope>
    <source>
        <strain evidence="3">cv. Maze</strain>
        <tissue evidence="2">Seeds</tissue>
    </source>
</reference>
<proteinExistence type="predicted"/>
<feature type="region of interest" description="Disordered" evidence="1">
    <location>
        <begin position="60"/>
        <end position="84"/>
    </location>
</feature>
<gene>
    <name evidence="2" type="ORF">OPV22_029637</name>
</gene>
<keyword evidence="3" id="KW-1185">Reference proteome</keyword>
<protein>
    <submittedName>
        <fullName evidence="2">Uncharacterized protein</fullName>
    </submittedName>
</protein>
<feature type="region of interest" description="Disordered" evidence="1">
    <location>
        <begin position="124"/>
        <end position="150"/>
    </location>
</feature>
<name>A0AAV8PY17_ENSVE</name>
<comment type="caution">
    <text evidence="2">The sequence shown here is derived from an EMBL/GenBank/DDBJ whole genome shotgun (WGS) entry which is preliminary data.</text>
</comment>
<dbReference type="Proteomes" id="UP001222027">
    <property type="component" value="Unassembled WGS sequence"/>
</dbReference>
<evidence type="ECO:0000313" key="3">
    <source>
        <dbReference type="Proteomes" id="UP001222027"/>
    </source>
</evidence>
<feature type="compositionally biased region" description="Basic and acidic residues" evidence="1">
    <location>
        <begin position="127"/>
        <end position="142"/>
    </location>
</feature>
<accession>A0AAV8PY17</accession>
<evidence type="ECO:0000256" key="1">
    <source>
        <dbReference type="SAM" id="MobiDB-lite"/>
    </source>
</evidence>